<dbReference type="AlphaFoldDB" id="A0A0M6YL09"/>
<dbReference type="RefSeq" id="WP_055086252.1">
    <property type="nucleotide sequence ID" value="NZ_CXSU01000012.1"/>
</dbReference>
<feature type="chain" id="PRO_5005808154" description="Excinuclease ABC subunit B" evidence="1">
    <location>
        <begin position="17"/>
        <end position="139"/>
    </location>
</feature>
<dbReference type="EMBL" id="CXSU01000012">
    <property type="protein sequence ID" value="CTQ50610.1"/>
    <property type="molecule type" value="Genomic_DNA"/>
</dbReference>
<dbReference type="OrthoDB" id="7679320at2"/>
<evidence type="ECO:0000313" key="3">
    <source>
        <dbReference type="Proteomes" id="UP000049222"/>
    </source>
</evidence>
<accession>A0A0M6YL09</accession>
<evidence type="ECO:0000256" key="1">
    <source>
        <dbReference type="SAM" id="SignalP"/>
    </source>
</evidence>
<reference evidence="2 3" key="1">
    <citation type="submission" date="2015-07" db="EMBL/GenBank/DDBJ databases">
        <authorList>
            <person name="Noorani M."/>
        </authorList>
    </citation>
    <scope>NUCLEOTIDE SEQUENCE [LARGE SCALE GENOMIC DNA]</scope>
    <source>
        <strain evidence="2 3">CECT 7802</strain>
    </source>
</reference>
<name>A0A0M6YL09_9RHOB</name>
<sequence length="139" mass="14495">MLRVLILCLLPLPAFAWTFSPVPICTLDHAGSTASIQVTYDPNTTLYSMHVDRAGGWPEARTLSVTFAGAATFTITTTRHQIAGQRVSVTDRGFGNVLSGLAAGGTATVVLGDVAEVFDLTGAAPQVARFDACPTEGLA</sequence>
<keyword evidence="3" id="KW-1185">Reference proteome</keyword>
<proteinExistence type="predicted"/>
<gene>
    <name evidence="2" type="ORF">JDO7802_02635</name>
</gene>
<keyword evidence="1" id="KW-0732">Signal</keyword>
<organism evidence="2 3">
    <name type="scientific">Jannaschia donghaensis</name>
    <dbReference type="NCBI Taxonomy" id="420998"/>
    <lineage>
        <taxon>Bacteria</taxon>
        <taxon>Pseudomonadati</taxon>
        <taxon>Pseudomonadota</taxon>
        <taxon>Alphaproteobacteria</taxon>
        <taxon>Rhodobacterales</taxon>
        <taxon>Roseobacteraceae</taxon>
        <taxon>Jannaschia</taxon>
    </lineage>
</organism>
<dbReference type="Proteomes" id="UP000049222">
    <property type="component" value="Unassembled WGS sequence"/>
</dbReference>
<evidence type="ECO:0008006" key="4">
    <source>
        <dbReference type="Google" id="ProtNLM"/>
    </source>
</evidence>
<protein>
    <recommendedName>
        <fullName evidence="4">Excinuclease ABC subunit B</fullName>
    </recommendedName>
</protein>
<feature type="signal peptide" evidence="1">
    <location>
        <begin position="1"/>
        <end position="16"/>
    </location>
</feature>
<evidence type="ECO:0000313" key="2">
    <source>
        <dbReference type="EMBL" id="CTQ50610.1"/>
    </source>
</evidence>